<protein>
    <submittedName>
        <fullName evidence="11">Expansin-B12</fullName>
    </submittedName>
</protein>
<evidence type="ECO:0000259" key="9">
    <source>
        <dbReference type="PROSITE" id="PS50842"/>
    </source>
</evidence>
<comment type="caution">
    <text evidence="11">The sequence shown here is derived from an EMBL/GenBank/DDBJ whole genome shotgun (WGS) entry which is preliminary data.</text>
</comment>
<sequence length="757" mass="80342">MSFKIQLLSSIAIFAFALHLHPCVSTEFRRELSSWTTGIATWYGDANGAGSEGGACGYQYAVDQPPFSSLIAAGSPFIYDSGNGCGSCYQVVCSSNQACSGYPVTVVITDQGPGGGPCLSQASDGMCMNEGAHFDMSGTAFGAMAKPGMADQLRAAGLLQIQYTRVQCEWPGVDVTFSVDSGSNPNYLAVLIEYEDCESDLSAVDIMQSSAGQWVPMQHSWGANWRLDSGSALQGPFHLRLTFSSGRVLIASNAIPAGWNAGVAYRAGGVAVTRARPRSGGSQAGEAAAGTFRANQVISEFPQQRASINPAYPLPSLQSPVLASRSASMRRGSSMTPVLSPLSGPNTRAAGTRRSTEIPLFCRCMLCAVGVQRKTDSQSMVLPKSSRLICARFMLEAHFMLTHLHTNLHPEASCKRLVTEYMSGYHEFYAEVRIKSIKVSIFLPPETPAKVCCMASTLQLLFSIAITALAFFLHPCASTDEFHRELYGWSNGIATWYGAADGAGTDGGACGYQNAVDQPPFSSMIAAGCSSIYDSGKGCGSCYQAVCTGNDACSGNPVTVVITDECPDCPCPDEQVHFDMSGTAFGALAKPGQESQLRGAGAIQIQYTRVQCEWPGVDVTFSVEPGSNPNYLAVLIEYEDSDSDLDSVDMMQTQGGTSGQWVPMQQSWGAVWKINSGSVLQGPFNIRLTFSSGRALVASNAIPAGWNAGVAYRSGGVAVTRARPRSGACRGYEAAGTLDGLVHRHVVVLLFLVLLTL</sequence>
<feature type="domain" description="Expansin-like CBD" evidence="10">
    <location>
        <begin position="630"/>
        <end position="714"/>
    </location>
</feature>
<dbReference type="PROSITE" id="PS50842">
    <property type="entry name" value="EXPANSIN_EG45"/>
    <property type="match status" value="2"/>
</dbReference>
<dbReference type="PRINTS" id="PR00829">
    <property type="entry name" value="LOLP1ALLERGN"/>
</dbReference>
<dbReference type="SUPFAM" id="SSF50685">
    <property type="entry name" value="Barwin-like endoglucanases"/>
    <property type="match status" value="2"/>
</dbReference>
<comment type="subcellular location">
    <subcellularLocation>
        <location evidence="1">Secreted</location>
        <location evidence="1">Cell wall</location>
    </subcellularLocation>
</comment>
<dbReference type="PROSITE" id="PS50843">
    <property type="entry name" value="EXPANSIN_CBD"/>
    <property type="match status" value="2"/>
</dbReference>
<accession>A0A317YBT4</accession>
<dbReference type="InterPro" id="IPR005795">
    <property type="entry name" value="LolPI"/>
</dbReference>
<dbReference type="InterPro" id="IPR036908">
    <property type="entry name" value="RlpA-like_sf"/>
</dbReference>
<feature type="chain" id="PRO_5016333972" evidence="8">
    <location>
        <begin position="26"/>
        <end position="757"/>
    </location>
</feature>
<evidence type="ECO:0000256" key="8">
    <source>
        <dbReference type="SAM" id="SignalP"/>
    </source>
</evidence>
<dbReference type="PANTHER" id="PTHR31692:SF65">
    <property type="entry name" value="EXPANSIN-B4"/>
    <property type="match status" value="1"/>
</dbReference>
<dbReference type="GO" id="GO:0071555">
    <property type="term" value="P:cell wall organization"/>
    <property type="evidence" value="ECO:0007669"/>
    <property type="project" value="UniProtKB-KW"/>
</dbReference>
<dbReference type="SUPFAM" id="SSF49590">
    <property type="entry name" value="PHL pollen allergen"/>
    <property type="match status" value="2"/>
</dbReference>
<evidence type="ECO:0000256" key="6">
    <source>
        <dbReference type="ARBA" id="ARBA00023180"/>
    </source>
</evidence>
<dbReference type="GO" id="GO:0005576">
    <property type="term" value="C:extracellular region"/>
    <property type="evidence" value="ECO:0007669"/>
    <property type="project" value="InterPro"/>
</dbReference>
<keyword evidence="5 8" id="KW-0732">Signal</keyword>
<keyword evidence="7" id="KW-0961">Cell wall biogenesis/degradation</keyword>
<feature type="signal peptide" evidence="8">
    <location>
        <begin position="1"/>
        <end position="25"/>
    </location>
</feature>
<evidence type="ECO:0000313" key="11">
    <source>
        <dbReference type="EMBL" id="PWZ55536.1"/>
    </source>
</evidence>
<dbReference type="PRINTS" id="PR01225">
    <property type="entry name" value="EXPANSNFAMLY"/>
</dbReference>
<dbReference type="Gene3D" id="2.40.40.10">
    <property type="entry name" value="RlpA-like domain"/>
    <property type="match status" value="2"/>
</dbReference>
<evidence type="ECO:0000256" key="7">
    <source>
        <dbReference type="ARBA" id="ARBA00023316"/>
    </source>
</evidence>
<name>A0A317YBT4_MAIZE</name>
<evidence type="ECO:0000256" key="2">
    <source>
        <dbReference type="ARBA" id="ARBA00005650"/>
    </source>
</evidence>
<dbReference type="InterPro" id="IPR007117">
    <property type="entry name" value="Expansin_CBD"/>
</dbReference>
<feature type="domain" description="Expansin-like EG45" evidence="9">
    <location>
        <begin position="507"/>
        <end position="617"/>
    </location>
</feature>
<organism evidence="11">
    <name type="scientific">Zea mays</name>
    <name type="common">Maize</name>
    <dbReference type="NCBI Taxonomy" id="4577"/>
    <lineage>
        <taxon>Eukaryota</taxon>
        <taxon>Viridiplantae</taxon>
        <taxon>Streptophyta</taxon>
        <taxon>Embryophyta</taxon>
        <taxon>Tracheophyta</taxon>
        <taxon>Spermatophyta</taxon>
        <taxon>Magnoliopsida</taxon>
        <taxon>Liliopsida</taxon>
        <taxon>Poales</taxon>
        <taxon>Poaceae</taxon>
        <taxon>PACMAD clade</taxon>
        <taxon>Panicoideae</taxon>
        <taxon>Andropogonodae</taxon>
        <taxon>Andropogoneae</taxon>
        <taxon>Tripsacinae</taxon>
        <taxon>Zea</taxon>
    </lineage>
</organism>
<feature type="domain" description="Expansin-like CBD" evidence="10">
    <location>
        <begin position="186"/>
        <end position="267"/>
    </location>
</feature>
<evidence type="ECO:0000256" key="3">
    <source>
        <dbReference type="ARBA" id="ARBA00022512"/>
    </source>
</evidence>
<dbReference type="InterPro" id="IPR007112">
    <property type="entry name" value="Expansin/allergen_DPBB_dom"/>
</dbReference>
<evidence type="ECO:0000259" key="10">
    <source>
        <dbReference type="PROSITE" id="PS50843"/>
    </source>
</evidence>
<dbReference type="ExpressionAtlas" id="A0A317YBT4">
    <property type="expression patterns" value="baseline and differential"/>
</dbReference>
<dbReference type="Gene3D" id="2.60.40.760">
    <property type="entry name" value="Expansin, cellulose-binding-like domain"/>
    <property type="match status" value="2"/>
</dbReference>
<keyword evidence="3" id="KW-0134">Cell wall</keyword>
<dbReference type="CDD" id="cd22275">
    <property type="entry name" value="DPBB_EXPB_N"/>
    <property type="match status" value="2"/>
</dbReference>
<dbReference type="EMBL" id="NCVQ01000001">
    <property type="protein sequence ID" value="PWZ55536.1"/>
    <property type="molecule type" value="Genomic_DNA"/>
</dbReference>
<dbReference type="Pfam" id="PF03330">
    <property type="entry name" value="DPBB_1"/>
    <property type="match status" value="2"/>
</dbReference>
<keyword evidence="6" id="KW-0325">Glycoprotein</keyword>
<evidence type="ECO:0000256" key="4">
    <source>
        <dbReference type="ARBA" id="ARBA00022525"/>
    </source>
</evidence>
<dbReference type="AlphaFoldDB" id="A0A317YBT4"/>
<comment type="similarity">
    <text evidence="2">Belongs to the expansin family. Expansin B subfamily.</text>
</comment>
<gene>
    <name evidence="11" type="primary">EXPB12</name>
    <name evidence="11" type="ORF">Zm00014a_040445</name>
</gene>
<dbReference type="Pfam" id="PF01357">
    <property type="entry name" value="Expansin_C"/>
    <property type="match status" value="2"/>
</dbReference>
<dbReference type="PANTHER" id="PTHR31692">
    <property type="entry name" value="EXPANSIN-B3"/>
    <property type="match status" value="1"/>
</dbReference>
<reference evidence="11" key="1">
    <citation type="journal article" date="2018" name="Nat. Genet.">
        <title>Extensive intraspecific gene order and gene structural variations between Mo17 and other maize genomes.</title>
        <authorList>
            <person name="Sun S."/>
            <person name="Zhou Y."/>
            <person name="Chen J."/>
            <person name="Shi J."/>
            <person name="Zhao H."/>
            <person name="Zhao H."/>
            <person name="Song W."/>
            <person name="Zhang M."/>
            <person name="Cui Y."/>
            <person name="Dong X."/>
            <person name="Liu H."/>
            <person name="Ma X."/>
            <person name="Jiao Y."/>
            <person name="Wang B."/>
            <person name="Wei X."/>
            <person name="Stein J.C."/>
            <person name="Glaubitz J.C."/>
            <person name="Lu F."/>
            <person name="Yu G."/>
            <person name="Liang C."/>
            <person name="Fengler K."/>
            <person name="Li B."/>
            <person name="Rafalski A."/>
            <person name="Schnable P.S."/>
            <person name="Ware D.H."/>
            <person name="Buckler E.S."/>
            <person name="Lai J."/>
        </authorList>
    </citation>
    <scope>NUCLEOTIDE SEQUENCE [LARGE SCALE GENOMIC DNA]</scope>
    <source>
        <tissue evidence="11">Seedling</tissue>
    </source>
</reference>
<keyword evidence="4" id="KW-0964">Secreted</keyword>
<dbReference type="Proteomes" id="UP000251960">
    <property type="component" value="Chromosome 1"/>
</dbReference>
<dbReference type="InterPro" id="IPR007118">
    <property type="entry name" value="Expan_Lol_pI"/>
</dbReference>
<proteinExistence type="inferred from homology"/>
<evidence type="ECO:0000256" key="1">
    <source>
        <dbReference type="ARBA" id="ARBA00004191"/>
    </source>
</evidence>
<dbReference type="InterPro" id="IPR009009">
    <property type="entry name" value="RlpA-like_DPBB"/>
</dbReference>
<dbReference type="InterPro" id="IPR036749">
    <property type="entry name" value="Expansin_CBD_sf"/>
</dbReference>
<feature type="domain" description="Expansin-like EG45" evidence="9">
    <location>
        <begin position="53"/>
        <end position="173"/>
    </location>
</feature>
<dbReference type="SMART" id="SM00837">
    <property type="entry name" value="DPBB_1"/>
    <property type="match status" value="2"/>
</dbReference>
<evidence type="ECO:0000256" key="5">
    <source>
        <dbReference type="ARBA" id="ARBA00022729"/>
    </source>
</evidence>